<dbReference type="Proteomes" id="UP000000440">
    <property type="component" value="Chromosome"/>
</dbReference>
<keyword evidence="2" id="KW-0812">Transmembrane</keyword>
<name>Q8DH71_THEVB</name>
<protein>
    <submittedName>
        <fullName evidence="3">Tlr2088 protein</fullName>
    </submittedName>
</protein>
<dbReference type="KEGG" id="tel:tlr2088"/>
<dbReference type="STRING" id="197221.gene:10748698"/>
<dbReference type="EnsemblBacteria" id="BAC09640">
    <property type="protein sequence ID" value="BAC09640"/>
    <property type="gene ID" value="BAC09640"/>
</dbReference>
<reference evidence="3 4" key="1">
    <citation type="journal article" date="2002" name="DNA Res.">
        <title>Complete genome structure of the thermophilic cyanobacterium Thermosynechococcus elongatus BP-1.</title>
        <authorList>
            <person name="Nakamura Y."/>
            <person name="Kaneko T."/>
            <person name="Sato S."/>
            <person name="Ikeuchi M."/>
            <person name="Katoh H."/>
            <person name="Sasamoto S."/>
            <person name="Watanabe A."/>
            <person name="Iriguchi M."/>
            <person name="Kawashima K."/>
            <person name="Kimura T."/>
            <person name="Kishida Y."/>
            <person name="Kiyokawa C."/>
            <person name="Kohara M."/>
            <person name="Matsumoto M."/>
            <person name="Matsuno A."/>
            <person name="Nakazaki N."/>
            <person name="Shimpo S."/>
            <person name="Sugimoto M."/>
            <person name="Takeuchi C."/>
            <person name="Yamada M."/>
            <person name="Tabata S."/>
        </authorList>
    </citation>
    <scope>NUCLEOTIDE SEQUENCE [LARGE SCALE GENOMIC DNA]</scope>
    <source>
        <strain evidence="4">IAM M-273 / NIES-2133 / BP-1</strain>
    </source>
</reference>
<feature type="transmembrane region" description="Helical" evidence="2">
    <location>
        <begin position="12"/>
        <end position="34"/>
    </location>
</feature>
<dbReference type="EMBL" id="BA000039">
    <property type="protein sequence ID" value="BAC09640.1"/>
    <property type="molecule type" value="Genomic_DNA"/>
</dbReference>
<dbReference type="AlphaFoldDB" id="Q8DH71"/>
<evidence type="ECO:0000313" key="4">
    <source>
        <dbReference type="Proteomes" id="UP000000440"/>
    </source>
</evidence>
<dbReference type="eggNOG" id="COG3468">
    <property type="taxonomic scope" value="Bacteria"/>
</dbReference>
<feature type="compositionally biased region" description="Pro residues" evidence="1">
    <location>
        <begin position="134"/>
        <end position="161"/>
    </location>
</feature>
<evidence type="ECO:0000256" key="1">
    <source>
        <dbReference type="SAM" id="MobiDB-lite"/>
    </source>
</evidence>
<proteinExistence type="predicted"/>
<feature type="transmembrane region" description="Helical" evidence="2">
    <location>
        <begin position="93"/>
        <end position="113"/>
    </location>
</feature>
<keyword evidence="2" id="KW-1133">Transmembrane helix</keyword>
<keyword evidence="2" id="KW-0472">Membrane</keyword>
<sequence>MTPTPSPKSTLWQNLFLLLLREAIATLQGIIHLLSKAMEQLQGMATQQGITPEQLNPERSWVNRGAALWWQGMGWVQQRLPAHLQQRYNRTTLTGIAIALLFIVLWLHPLSWFQAPAPPAAKATQHPQASVLVPPRPAPTPTAATPPPLPPPMPKPTPIPTPSAVAIAPASAVSDSLTVRQQLLAICDRYSNALDPTLTLTPSEQRLELMLANGWYDLSPAKQDQLAQSLWQTAHDLGYQTVMIMDTEGHLLVRDPVVGDNAIVVRRKLI</sequence>
<feature type="region of interest" description="Disordered" evidence="1">
    <location>
        <begin position="123"/>
        <end position="162"/>
    </location>
</feature>
<evidence type="ECO:0000256" key="2">
    <source>
        <dbReference type="SAM" id="Phobius"/>
    </source>
</evidence>
<accession>Q8DH71</accession>
<keyword evidence="4" id="KW-1185">Reference proteome</keyword>
<gene>
    <name evidence="3" type="ordered locus">tlr2088</name>
</gene>
<evidence type="ECO:0000313" key="3">
    <source>
        <dbReference type="EMBL" id="BAC09640.1"/>
    </source>
</evidence>
<dbReference type="RefSeq" id="WP_011057923.1">
    <property type="nucleotide sequence ID" value="NC_004113.1"/>
</dbReference>
<organism evidence="3 4">
    <name type="scientific">Thermosynechococcus vestitus (strain NIES-2133 / IAM M-273 / BP-1)</name>
    <dbReference type="NCBI Taxonomy" id="197221"/>
    <lineage>
        <taxon>Bacteria</taxon>
        <taxon>Bacillati</taxon>
        <taxon>Cyanobacteriota</taxon>
        <taxon>Cyanophyceae</taxon>
        <taxon>Acaryochloridales</taxon>
        <taxon>Thermosynechococcaceae</taxon>
        <taxon>Thermosynechococcus</taxon>
    </lineage>
</organism>